<keyword evidence="2" id="KW-1185">Reference proteome</keyword>
<dbReference type="AlphaFoldDB" id="X6LLS9"/>
<sequence length="193" mass="22667">EFNSFNVIWKDMLKQSHKEPFNPYSMSLKQGIQHLKDKLQIQEHALNGANELISFSCEYGKCKPPLPSDLNGDILLHDTYKHFLNYPNIKVNWQLRGAFIVPYKRTIDIQRSHLPKSGPFQDIVISSKTKFNPLLYECDLHKLKVIEDKLQTKVTRNNELQKLFHEVIKNGYLYDLITKNLLLKVIMKKIQMN</sequence>
<feature type="non-terminal residue" evidence="1">
    <location>
        <position position="1"/>
    </location>
</feature>
<gene>
    <name evidence="1" type="ORF">RFI_35745</name>
</gene>
<dbReference type="EMBL" id="ASPP01037625">
    <property type="protein sequence ID" value="ETO01695.1"/>
    <property type="molecule type" value="Genomic_DNA"/>
</dbReference>
<protein>
    <submittedName>
        <fullName evidence="1">Uncharacterized protein</fullName>
    </submittedName>
</protein>
<dbReference type="OrthoDB" id="6257037at2759"/>
<evidence type="ECO:0000313" key="2">
    <source>
        <dbReference type="Proteomes" id="UP000023152"/>
    </source>
</evidence>
<dbReference type="Proteomes" id="UP000023152">
    <property type="component" value="Unassembled WGS sequence"/>
</dbReference>
<proteinExistence type="predicted"/>
<reference evidence="1 2" key="1">
    <citation type="journal article" date="2013" name="Curr. Biol.">
        <title>The Genome of the Foraminiferan Reticulomyxa filosa.</title>
        <authorList>
            <person name="Glockner G."/>
            <person name="Hulsmann N."/>
            <person name="Schleicher M."/>
            <person name="Noegel A.A."/>
            <person name="Eichinger L."/>
            <person name="Gallinger C."/>
            <person name="Pawlowski J."/>
            <person name="Sierra R."/>
            <person name="Euteneuer U."/>
            <person name="Pillet L."/>
            <person name="Moustafa A."/>
            <person name="Platzer M."/>
            <person name="Groth M."/>
            <person name="Szafranski K."/>
            <person name="Schliwa M."/>
        </authorList>
    </citation>
    <scope>NUCLEOTIDE SEQUENCE [LARGE SCALE GENOMIC DNA]</scope>
</reference>
<accession>X6LLS9</accession>
<comment type="caution">
    <text evidence="1">The sequence shown here is derived from an EMBL/GenBank/DDBJ whole genome shotgun (WGS) entry which is preliminary data.</text>
</comment>
<name>X6LLS9_RETFI</name>
<evidence type="ECO:0000313" key="1">
    <source>
        <dbReference type="EMBL" id="ETO01695.1"/>
    </source>
</evidence>
<organism evidence="1 2">
    <name type="scientific">Reticulomyxa filosa</name>
    <dbReference type="NCBI Taxonomy" id="46433"/>
    <lineage>
        <taxon>Eukaryota</taxon>
        <taxon>Sar</taxon>
        <taxon>Rhizaria</taxon>
        <taxon>Retaria</taxon>
        <taxon>Foraminifera</taxon>
        <taxon>Monothalamids</taxon>
        <taxon>Reticulomyxidae</taxon>
        <taxon>Reticulomyxa</taxon>
    </lineage>
</organism>